<dbReference type="PANTHER" id="PTHR15948">
    <property type="entry name" value="G-PROTEIN COUPLED RECEPTOR 89-RELATED"/>
    <property type="match status" value="1"/>
</dbReference>
<dbReference type="PANTHER" id="PTHR15948:SF0">
    <property type="entry name" value="GOLGI PH REGULATOR A-RELATED"/>
    <property type="match status" value="1"/>
</dbReference>
<dbReference type="Proteomes" id="UP000219338">
    <property type="component" value="Unassembled WGS sequence"/>
</dbReference>
<evidence type="ECO:0000313" key="9">
    <source>
        <dbReference type="EMBL" id="SJL10855.1"/>
    </source>
</evidence>
<feature type="transmembrane region" description="Helical" evidence="6">
    <location>
        <begin position="68"/>
        <end position="86"/>
    </location>
</feature>
<feature type="region of interest" description="Disordered" evidence="5">
    <location>
        <begin position="649"/>
        <end position="668"/>
    </location>
</feature>
<evidence type="ECO:0000259" key="7">
    <source>
        <dbReference type="Pfam" id="PF12430"/>
    </source>
</evidence>
<organism evidence="9 10">
    <name type="scientific">Armillaria ostoyae</name>
    <name type="common">Armillaria root rot fungus</name>
    <dbReference type="NCBI Taxonomy" id="47428"/>
    <lineage>
        <taxon>Eukaryota</taxon>
        <taxon>Fungi</taxon>
        <taxon>Dikarya</taxon>
        <taxon>Basidiomycota</taxon>
        <taxon>Agaricomycotina</taxon>
        <taxon>Agaricomycetes</taxon>
        <taxon>Agaricomycetidae</taxon>
        <taxon>Agaricales</taxon>
        <taxon>Marasmiineae</taxon>
        <taxon>Physalacriaceae</taxon>
        <taxon>Armillaria</taxon>
    </lineage>
</organism>
<feature type="transmembrane region" description="Helical" evidence="6">
    <location>
        <begin position="117"/>
        <end position="138"/>
    </location>
</feature>
<reference evidence="10" key="1">
    <citation type="journal article" date="2017" name="Nat. Ecol. Evol.">
        <title>Genome expansion and lineage-specific genetic innovations in the forest pathogenic fungi Armillaria.</title>
        <authorList>
            <person name="Sipos G."/>
            <person name="Prasanna A.N."/>
            <person name="Walter M.C."/>
            <person name="O'Connor E."/>
            <person name="Balint B."/>
            <person name="Krizsan K."/>
            <person name="Kiss B."/>
            <person name="Hess J."/>
            <person name="Varga T."/>
            <person name="Slot J."/>
            <person name="Riley R."/>
            <person name="Boka B."/>
            <person name="Rigling D."/>
            <person name="Barry K."/>
            <person name="Lee J."/>
            <person name="Mihaltcheva S."/>
            <person name="LaButti K."/>
            <person name="Lipzen A."/>
            <person name="Waldron R."/>
            <person name="Moloney N.M."/>
            <person name="Sperisen C."/>
            <person name="Kredics L."/>
            <person name="Vagvoelgyi C."/>
            <person name="Patrignani A."/>
            <person name="Fitzpatrick D."/>
            <person name="Nagy I."/>
            <person name="Doyle S."/>
            <person name="Anderson J.B."/>
            <person name="Grigoriev I.V."/>
            <person name="Gueldener U."/>
            <person name="Muensterkoetter M."/>
            <person name="Nagy L.G."/>
        </authorList>
    </citation>
    <scope>NUCLEOTIDE SEQUENCE [LARGE SCALE GENOMIC DNA]</scope>
    <source>
        <strain evidence="10">C18/9</strain>
    </source>
</reference>
<dbReference type="InterPro" id="IPR015672">
    <property type="entry name" value="GPHR/GTG"/>
</dbReference>
<name>A0A284RQ91_ARMOS</name>
<gene>
    <name evidence="9" type="ORF">ARMOST_14250</name>
</gene>
<comment type="subcellular location">
    <subcellularLocation>
        <location evidence="1">Membrane</location>
        <topology evidence="1">Multi-pass membrane protein</topology>
    </subcellularLocation>
</comment>
<feature type="transmembrane region" description="Helical" evidence="6">
    <location>
        <begin position="403"/>
        <end position="421"/>
    </location>
</feature>
<evidence type="ECO:0000256" key="1">
    <source>
        <dbReference type="ARBA" id="ARBA00004141"/>
    </source>
</evidence>
<feature type="transmembrane region" description="Helical" evidence="6">
    <location>
        <begin position="196"/>
        <end position="220"/>
    </location>
</feature>
<keyword evidence="2 6" id="KW-0812">Transmembrane</keyword>
<sequence length="722" mass="79660">MASSGSNSTDIPQLSDDDIKFVYAVNDSYLNELVIHALAHGIYTCVLVVTLWSICTSNVLTRGATRKFMIFMVVLLYTLATIYLAFQWSFTQYAFIDHGQTFWWIFVGLQSVTDRAVTFRLVGGITGCASTVIADSSMIWRCWIVWGRRWWIIVLPVLCTISGTIFDAMSVYHVVADTSDDQSDSDSSPYADRIDWTMLSLSFTLTTTLLCTLLIIYRIVTVAGGKHGAGLRSYRGVVEVIVESAALYSVSTVVYMAFVARDELTGAYPNVINASIKGIAPTLIVGRVASGHARPDDTWKESVMSSLHFGAWSRAARNTQEEATHTVTFSDDLEINFSSSERPKTGVADKLPAVKEVPSQLGLDIFTPGIRVLHFRICLLLLLLIILLAVPLLFSYIIISRPLLSFVPPLICLFLLSFIPLPSPLDSNPDIDLMTACLSRLIVVGTIILGALSGFGAMRSCWLYLLAQERPVPTDRDIEVSTAALARIREDLKARMDEATRKTNNETVPWYSRVVKTFGSDDISQEIAGLQALEYQMTLALDDKRERQRAHRLSRTLYGRAWNLGGKVFAVYCVIRILSSIINLAFPTLRRTSSSSSEYNYPDLVAYLFSLLLPYPQERVVAHQTGVTKCHAGPEGHITEPRCISNDAHSSSTHRHIPPLDDCPAADDDRVPDGKPTNLFSLIPEGQVFGGLFDASFLLAAVAEGVVVWIGDKFGAGSGYDA</sequence>
<dbReference type="GO" id="GO:0016020">
    <property type="term" value="C:membrane"/>
    <property type="evidence" value="ECO:0007669"/>
    <property type="project" value="UniProtKB-SubCell"/>
</dbReference>
<feature type="transmembrane region" description="Helical" evidence="6">
    <location>
        <begin position="441"/>
        <end position="466"/>
    </location>
</feature>
<evidence type="ECO:0000256" key="6">
    <source>
        <dbReference type="SAM" id="Phobius"/>
    </source>
</evidence>
<feature type="transmembrane region" description="Helical" evidence="6">
    <location>
        <begin position="33"/>
        <end position="56"/>
    </location>
</feature>
<feature type="domain" description="Golgi pH regulator conserved" evidence="8">
    <location>
        <begin position="433"/>
        <end position="498"/>
    </location>
</feature>
<keyword evidence="4 6" id="KW-0472">Membrane</keyword>
<feature type="domain" description="Abscisic acid G-protein coupled receptor-like" evidence="7">
    <location>
        <begin position="554"/>
        <end position="613"/>
    </location>
</feature>
<proteinExistence type="predicted"/>
<keyword evidence="10" id="KW-1185">Reference proteome</keyword>
<evidence type="ECO:0000256" key="5">
    <source>
        <dbReference type="SAM" id="MobiDB-lite"/>
    </source>
</evidence>
<keyword evidence="3 6" id="KW-1133">Transmembrane helix</keyword>
<evidence type="ECO:0000256" key="4">
    <source>
        <dbReference type="ARBA" id="ARBA00023136"/>
    </source>
</evidence>
<dbReference type="Pfam" id="PF12537">
    <property type="entry name" value="GPHR_N"/>
    <property type="match status" value="1"/>
</dbReference>
<dbReference type="InterPro" id="IPR022535">
    <property type="entry name" value="Golgi_pH-regulator_cons_dom"/>
</dbReference>
<evidence type="ECO:0000313" key="10">
    <source>
        <dbReference type="Proteomes" id="UP000219338"/>
    </source>
</evidence>
<dbReference type="AlphaFoldDB" id="A0A284RQ91"/>
<feature type="transmembrane region" description="Helical" evidence="6">
    <location>
        <begin position="373"/>
        <end position="396"/>
    </location>
</feature>
<evidence type="ECO:0000256" key="3">
    <source>
        <dbReference type="ARBA" id="ARBA00022989"/>
    </source>
</evidence>
<protein>
    <submittedName>
        <fullName evidence="9">Uncharacterized protein</fullName>
    </submittedName>
</protein>
<dbReference type="OrthoDB" id="2852224at2759"/>
<accession>A0A284RQ91</accession>
<dbReference type="InterPro" id="IPR025969">
    <property type="entry name" value="ABA_GPCR_dom"/>
</dbReference>
<dbReference type="EMBL" id="FUEG01000013">
    <property type="protein sequence ID" value="SJL10855.1"/>
    <property type="molecule type" value="Genomic_DNA"/>
</dbReference>
<evidence type="ECO:0000256" key="2">
    <source>
        <dbReference type="ARBA" id="ARBA00022692"/>
    </source>
</evidence>
<dbReference type="Pfam" id="PF12430">
    <property type="entry name" value="ABA_GPCR"/>
    <property type="match status" value="1"/>
</dbReference>
<feature type="transmembrane region" description="Helical" evidence="6">
    <location>
        <begin position="150"/>
        <end position="176"/>
    </location>
</feature>
<evidence type="ECO:0000259" key="8">
    <source>
        <dbReference type="Pfam" id="PF12537"/>
    </source>
</evidence>